<accession>A0AAV4U700</accession>
<gene>
    <name evidence="1" type="ORF">CEXT_584631</name>
</gene>
<evidence type="ECO:0000313" key="2">
    <source>
        <dbReference type="Proteomes" id="UP001054945"/>
    </source>
</evidence>
<sequence>MRLREKEGSLSIEKLSFGRVMNERVLASYCPSSCTWKYQKESIACEEAYDDWIKECIGGHRVSLVNLNNSQNISTNFPFFKINFVFVESPWPSNFTCEKSPQLVRQRVIGAVIRFTGVAIFIGNGVTHEQLSPDCLTCT</sequence>
<keyword evidence="2" id="KW-1185">Reference proteome</keyword>
<dbReference type="Proteomes" id="UP001054945">
    <property type="component" value="Unassembled WGS sequence"/>
</dbReference>
<reference evidence="1 2" key="1">
    <citation type="submission" date="2021-06" db="EMBL/GenBank/DDBJ databases">
        <title>Caerostris extrusa draft genome.</title>
        <authorList>
            <person name="Kono N."/>
            <person name="Arakawa K."/>
        </authorList>
    </citation>
    <scope>NUCLEOTIDE SEQUENCE [LARGE SCALE GENOMIC DNA]</scope>
</reference>
<comment type="caution">
    <text evidence="1">The sequence shown here is derived from an EMBL/GenBank/DDBJ whole genome shotgun (WGS) entry which is preliminary data.</text>
</comment>
<name>A0AAV4U700_CAEEX</name>
<dbReference type="EMBL" id="BPLR01012374">
    <property type="protein sequence ID" value="GIY53549.1"/>
    <property type="molecule type" value="Genomic_DNA"/>
</dbReference>
<organism evidence="1 2">
    <name type="scientific">Caerostris extrusa</name>
    <name type="common">Bark spider</name>
    <name type="synonym">Caerostris bankana</name>
    <dbReference type="NCBI Taxonomy" id="172846"/>
    <lineage>
        <taxon>Eukaryota</taxon>
        <taxon>Metazoa</taxon>
        <taxon>Ecdysozoa</taxon>
        <taxon>Arthropoda</taxon>
        <taxon>Chelicerata</taxon>
        <taxon>Arachnida</taxon>
        <taxon>Araneae</taxon>
        <taxon>Araneomorphae</taxon>
        <taxon>Entelegynae</taxon>
        <taxon>Araneoidea</taxon>
        <taxon>Araneidae</taxon>
        <taxon>Caerostris</taxon>
    </lineage>
</organism>
<evidence type="ECO:0000313" key="1">
    <source>
        <dbReference type="EMBL" id="GIY53549.1"/>
    </source>
</evidence>
<protein>
    <submittedName>
        <fullName evidence="1">Uncharacterized protein</fullName>
    </submittedName>
</protein>
<proteinExistence type="predicted"/>
<dbReference type="AlphaFoldDB" id="A0AAV4U700"/>